<reference evidence="3 4" key="1">
    <citation type="submission" date="2017-08" db="EMBL/GenBank/DDBJ databases">
        <authorList>
            <person name="de Groot N.N."/>
        </authorList>
    </citation>
    <scope>NUCLEOTIDE SEQUENCE [LARGE SCALE GENOMIC DNA]</scope>
    <source>
        <strain evidence="3 4">JA575</strain>
    </source>
</reference>
<dbReference type="AlphaFoldDB" id="A0A336JMZ6"/>
<evidence type="ECO:0000313" key="5">
    <source>
        <dbReference type="Proteomes" id="UP000256343"/>
    </source>
</evidence>
<dbReference type="EMBL" id="UFQQ01000009">
    <property type="protein sequence ID" value="SSW90872.1"/>
    <property type="molecule type" value="Genomic_DNA"/>
</dbReference>
<dbReference type="RefSeq" id="WP_114357950.1">
    <property type="nucleotide sequence ID" value="NZ_QRDT01000009.1"/>
</dbReference>
<reference evidence="2 5" key="2">
    <citation type="submission" date="2018-07" db="EMBL/GenBank/DDBJ databases">
        <title>Genomic Encyclopedia of Archaeal and Bacterial Type Strains, Phase II (KMG-II): from individual species to whole genera.</title>
        <authorList>
            <person name="Goeker M."/>
        </authorList>
    </citation>
    <scope>NUCLEOTIDE SEQUENCE [LARGE SCALE GENOMIC DNA]</scope>
    <source>
        <strain evidence="2 5">JA575</strain>
    </source>
</reference>
<dbReference type="Proteomes" id="UP000252631">
    <property type="component" value="Unassembled WGS sequence"/>
</dbReference>
<evidence type="ECO:0000256" key="1">
    <source>
        <dbReference type="SAM" id="Phobius"/>
    </source>
</evidence>
<sequence length="351" mass="37838">MTLAQTIPTTTSRRVKIIGAVAMLIVLLVSAEIAASAFYYLVVKPQLDATKAEPGHYYRASDNPRLVYELTPGYQGSHDGRDLHINSLGLRGPELTPVKDRPRIAILGDSVTFGIWHADAEALPHLTGVELQNGCGRGAELLNFGVPGYGAQEIREQFQVKSAATSPDAAVYLLNLNDFARRETPYEGADAGLYRMYHPPLLKLPFFIRKVAYRFEKGTLLGGMNPTLQWYRWLIGGTSHQTFDDIEAMAAFAKSRGISFAVFVLPSGLALEGGANALADEHKAIAEALQARGITVAGDASGFIRTPSLFDPTDHLTGPGNHLAAAELAMFIRRSFPGVAAGMNCQAAGVQ</sequence>
<accession>A0A336JMZ6</accession>
<dbReference type="SUPFAM" id="SSF52266">
    <property type="entry name" value="SGNH hydrolase"/>
    <property type="match status" value="1"/>
</dbReference>
<dbReference type="CDD" id="cd00229">
    <property type="entry name" value="SGNH_hydrolase"/>
    <property type="match status" value="1"/>
</dbReference>
<dbReference type="Gene3D" id="3.40.50.1110">
    <property type="entry name" value="SGNH hydrolase"/>
    <property type="match status" value="1"/>
</dbReference>
<evidence type="ECO:0000313" key="4">
    <source>
        <dbReference type="Proteomes" id="UP000252631"/>
    </source>
</evidence>
<dbReference type="GO" id="GO:0016788">
    <property type="term" value="F:hydrolase activity, acting on ester bonds"/>
    <property type="evidence" value="ECO:0007669"/>
    <property type="project" value="UniProtKB-ARBA"/>
</dbReference>
<dbReference type="EMBL" id="QRDT01000009">
    <property type="protein sequence ID" value="RED35182.1"/>
    <property type="molecule type" value="Genomic_DNA"/>
</dbReference>
<feature type="transmembrane region" description="Helical" evidence="1">
    <location>
        <begin position="21"/>
        <end position="42"/>
    </location>
</feature>
<keyword evidence="1" id="KW-0472">Membrane</keyword>
<keyword evidence="1" id="KW-1133">Transmembrane helix</keyword>
<keyword evidence="5" id="KW-1185">Reference proteome</keyword>
<evidence type="ECO:0000313" key="3">
    <source>
        <dbReference type="EMBL" id="SSW90872.1"/>
    </source>
</evidence>
<protein>
    <recommendedName>
        <fullName evidence="6">GDSL-like lipase/acylhydrolase family protein</fullName>
    </recommendedName>
</protein>
<dbReference type="InterPro" id="IPR036514">
    <property type="entry name" value="SGNH_hydro_sf"/>
</dbReference>
<name>A0A336JMZ6_9BRAD</name>
<evidence type="ECO:0000313" key="2">
    <source>
        <dbReference type="EMBL" id="RED35182.1"/>
    </source>
</evidence>
<gene>
    <name evidence="2" type="ORF">BJ125_10926</name>
    <name evidence="3" type="ORF">SAMN05892882_10926</name>
</gene>
<organism evidence="3 4">
    <name type="scientific">Rhodopseudomonas pentothenatexigens</name>
    <dbReference type="NCBI Taxonomy" id="999699"/>
    <lineage>
        <taxon>Bacteria</taxon>
        <taxon>Pseudomonadati</taxon>
        <taxon>Pseudomonadota</taxon>
        <taxon>Alphaproteobacteria</taxon>
        <taxon>Hyphomicrobiales</taxon>
        <taxon>Nitrobacteraceae</taxon>
        <taxon>Rhodopseudomonas</taxon>
    </lineage>
</organism>
<dbReference type="Proteomes" id="UP000256343">
    <property type="component" value="Unassembled WGS sequence"/>
</dbReference>
<proteinExistence type="predicted"/>
<evidence type="ECO:0008006" key="6">
    <source>
        <dbReference type="Google" id="ProtNLM"/>
    </source>
</evidence>
<keyword evidence="1" id="KW-0812">Transmembrane</keyword>
<dbReference type="OrthoDB" id="8264946at2"/>